<dbReference type="Pfam" id="PF16123">
    <property type="entry name" value="HAGH_C"/>
    <property type="match status" value="1"/>
</dbReference>
<protein>
    <recommendedName>
        <fullName evidence="7">Hydroxyacylglutathione hydrolase</fullName>
        <ecNumber evidence="7">3.1.2.6</ecNumber>
    </recommendedName>
    <alternativeName>
        <fullName evidence="7">Glyoxalase II</fullName>
        <shortName evidence="7">Glx II</shortName>
    </alternativeName>
</protein>
<comment type="function">
    <text evidence="7">Thiolesterase that catalyzes the hydrolysis of S-D-lactoyl-glutathione to form glutathione and D-lactic acid.</text>
</comment>
<keyword evidence="4 7" id="KW-0479">Metal-binding</keyword>
<dbReference type="GO" id="GO:0008270">
    <property type="term" value="F:zinc ion binding"/>
    <property type="evidence" value="ECO:0007669"/>
    <property type="project" value="InterPro"/>
</dbReference>
<dbReference type="InterPro" id="IPR036866">
    <property type="entry name" value="RibonucZ/Hydroxyglut_hydro"/>
</dbReference>
<evidence type="ECO:0000256" key="7">
    <source>
        <dbReference type="HAMAP-Rule" id="MF_01374"/>
    </source>
</evidence>
<dbReference type="Proteomes" id="UP000326202">
    <property type="component" value="Chromosome"/>
</dbReference>
<comment type="catalytic activity">
    <reaction evidence="1 7">
        <text>an S-(2-hydroxyacyl)glutathione + H2O = a 2-hydroxy carboxylate + glutathione + H(+)</text>
        <dbReference type="Rhea" id="RHEA:21864"/>
        <dbReference type="ChEBI" id="CHEBI:15377"/>
        <dbReference type="ChEBI" id="CHEBI:15378"/>
        <dbReference type="ChEBI" id="CHEBI:57925"/>
        <dbReference type="ChEBI" id="CHEBI:58896"/>
        <dbReference type="ChEBI" id="CHEBI:71261"/>
        <dbReference type="EC" id="3.1.2.6"/>
    </reaction>
</comment>
<dbReference type="UniPathway" id="UPA00619">
    <property type="reaction ID" value="UER00676"/>
</dbReference>
<dbReference type="GO" id="GO:0004416">
    <property type="term" value="F:hydroxyacylglutathione hydrolase activity"/>
    <property type="evidence" value="ECO:0007669"/>
    <property type="project" value="UniProtKB-UniRule"/>
</dbReference>
<comment type="subunit">
    <text evidence="7">Monomer.</text>
</comment>
<dbReference type="InterPro" id="IPR050110">
    <property type="entry name" value="Glyoxalase_II_hydrolase"/>
</dbReference>
<dbReference type="PANTHER" id="PTHR43705:SF1">
    <property type="entry name" value="HYDROXYACYLGLUTATHIONE HYDROLASE GLOB"/>
    <property type="match status" value="1"/>
</dbReference>
<dbReference type="InterPro" id="IPR032282">
    <property type="entry name" value="HAGH_C"/>
</dbReference>
<dbReference type="InterPro" id="IPR035680">
    <property type="entry name" value="Clx_II_MBL"/>
</dbReference>
<feature type="binding site" evidence="7">
    <location>
        <position position="59"/>
    </location>
    <ligand>
        <name>Zn(2+)</name>
        <dbReference type="ChEBI" id="CHEBI:29105"/>
        <label>1</label>
    </ligand>
</feature>
<dbReference type="GO" id="GO:0019243">
    <property type="term" value="P:methylglyoxal catabolic process to D-lactate via S-lactoyl-glutathione"/>
    <property type="evidence" value="ECO:0007669"/>
    <property type="project" value="UniProtKB-UniRule"/>
</dbReference>
<dbReference type="NCBIfam" id="TIGR03413">
    <property type="entry name" value="GSH_gloB"/>
    <property type="match status" value="1"/>
</dbReference>
<sequence>MTPLEIALVPLLKDNYGYLLHEPNSGLTAVLDPSEAEPVLEAAAARGWRLSHILNTHHHGDHCGGNVELKAATGARVVGPAYDRARIPAIDEAVDEASGFQMGDARARVLFIPGHTRGHIAFWFEGSKALFCGDTLFSLGCGRMFEGDPVMMWGSLLKLRALPGETRIYCGHEYTEANARFALTVDPDNKALQARSAAVKSLRAENKPTIPSTLAEERAANPFLRADDAAMAQRLGLAGRPAHEVFGEIRRRKDQF</sequence>
<dbReference type="InterPro" id="IPR001279">
    <property type="entry name" value="Metallo-B-lactamas"/>
</dbReference>
<dbReference type="GO" id="GO:0017001">
    <property type="term" value="P:antibiotic catabolic process"/>
    <property type="evidence" value="ECO:0007669"/>
    <property type="project" value="InterPro"/>
</dbReference>
<feature type="binding site" evidence="7">
    <location>
        <position position="172"/>
    </location>
    <ligand>
        <name>Zn(2+)</name>
        <dbReference type="ChEBI" id="CHEBI:29105"/>
        <label>2</label>
    </ligand>
</feature>
<dbReference type="SMART" id="SM00849">
    <property type="entry name" value="Lactamase_B"/>
    <property type="match status" value="1"/>
</dbReference>
<reference evidence="9 10" key="1">
    <citation type="submission" date="2019-08" db="EMBL/GenBank/DDBJ databases">
        <title>Hyperibacter terrae gen. nov., sp. nov. and Hyperibacter viscosus sp. nov., two new members in the family Rhodospirillaceae isolated from the rhizosphere of Hypericum perforatum.</title>
        <authorList>
            <person name="Noviana Z."/>
        </authorList>
    </citation>
    <scope>NUCLEOTIDE SEQUENCE [LARGE SCALE GENOMIC DNA]</scope>
    <source>
        <strain evidence="9 10">R5913</strain>
    </source>
</reference>
<feature type="binding site" evidence="7">
    <location>
        <position position="115"/>
    </location>
    <ligand>
        <name>Zn(2+)</name>
        <dbReference type="ChEBI" id="CHEBI:29105"/>
        <label>1</label>
    </ligand>
</feature>
<dbReference type="InterPro" id="IPR001018">
    <property type="entry name" value="Beta-lactamase_class-B_CS"/>
</dbReference>
<dbReference type="HAMAP" id="MF_01374">
    <property type="entry name" value="Glyoxalase_2"/>
    <property type="match status" value="1"/>
</dbReference>
<dbReference type="PROSITE" id="PS00743">
    <property type="entry name" value="BETA_LACTAMASE_B_1"/>
    <property type="match status" value="1"/>
</dbReference>
<proteinExistence type="inferred from homology"/>
<comment type="cofactor">
    <cofactor evidence="7">
        <name>Zn(2+)</name>
        <dbReference type="ChEBI" id="CHEBI:29105"/>
    </cofactor>
    <text evidence="7">Binds 2 Zn(2+) ions per subunit.</text>
</comment>
<dbReference type="PANTHER" id="PTHR43705">
    <property type="entry name" value="HYDROXYACYLGLUTATHIONE HYDROLASE"/>
    <property type="match status" value="1"/>
</dbReference>
<evidence type="ECO:0000256" key="2">
    <source>
        <dbReference type="ARBA" id="ARBA00004963"/>
    </source>
</evidence>
<feature type="binding site" evidence="7">
    <location>
        <position position="134"/>
    </location>
    <ligand>
        <name>Zn(2+)</name>
        <dbReference type="ChEBI" id="CHEBI:29105"/>
        <label>2</label>
    </ligand>
</feature>
<keyword evidence="6 7" id="KW-0862">Zinc</keyword>
<dbReference type="KEGG" id="htq:FRZ44_46650"/>
<dbReference type="RefSeq" id="WP_151179422.1">
    <property type="nucleotide sequence ID" value="NZ_CP042906.1"/>
</dbReference>
<evidence type="ECO:0000256" key="3">
    <source>
        <dbReference type="ARBA" id="ARBA00006759"/>
    </source>
</evidence>
<comment type="pathway">
    <text evidence="2 7">Secondary metabolite metabolism; methylglyoxal degradation; (R)-lactate from methylglyoxal: step 2/2.</text>
</comment>
<evidence type="ECO:0000313" key="10">
    <source>
        <dbReference type="Proteomes" id="UP000326202"/>
    </source>
</evidence>
<feature type="binding site" evidence="7">
    <location>
        <position position="57"/>
    </location>
    <ligand>
        <name>Zn(2+)</name>
        <dbReference type="ChEBI" id="CHEBI:29105"/>
        <label>1</label>
    </ligand>
</feature>
<dbReference type="PIRSF" id="PIRSF005457">
    <property type="entry name" value="Glx"/>
    <property type="match status" value="1"/>
</dbReference>
<dbReference type="Pfam" id="PF00753">
    <property type="entry name" value="Lactamase_B"/>
    <property type="match status" value="1"/>
</dbReference>
<evidence type="ECO:0000256" key="5">
    <source>
        <dbReference type="ARBA" id="ARBA00022801"/>
    </source>
</evidence>
<keyword evidence="10" id="KW-1185">Reference proteome</keyword>
<gene>
    <name evidence="7 9" type="primary">gloB</name>
    <name evidence="9" type="ORF">FRZ44_46650</name>
</gene>
<evidence type="ECO:0000259" key="8">
    <source>
        <dbReference type="SMART" id="SM00849"/>
    </source>
</evidence>
<feature type="binding site" evidence="7">
    <location>
        <position position="61"/>
    </location>
    <ligand>
        <name>Zn(2+)</name>
        <dbReference type="ChEBI" id="CHEBI:29105"/>
        <label>2</label>
    </ligand>
</feature>
<evidence type="ECO:0000256" key="6">
    <source>
        <dbReference type="ARBA" id="ARBA00022833"/>
    </source>
</evidence>
<dbReference type="AlphaFoldDB" id="A0A5J6MNU9"/>
<evidence type="ECO:0000256" key="1">
    <source>
        <dbReference type="ARBA" id="ARBA00001623"/>
    </source>
</evidence>
<evidence type="ECO:0000256" key="4">
    <source>
        <dbReference type="ARBA" id="ARBA00022723"/>
    </source>
</evidence>
<dbReference type="CDD" id="cd07723">
    <property type="entry name" value="hydroxyacylglutathione_hydrolase_MBL-fold"/>
    <property type="match status" value="1"/>
</dbReference>
<dbReference type="InterPro" id="IPR017782">
    <property type="entry name" value="Hydroxyacylglutathione_Hdrlase"/>
</dbReference>
<organism evidence="9 10">
    <name type="scientific">Hypericibacter terrae</name>
    <dbReference type="NCBI Taxonomy" id="2602015"/>
    <lineage>
        <taxon>Bacteria</taxon>
        <taxon>Pseudomonadati</taxon>
        <taxon>Pseudomonadota</taxon>
        <taxon>Alphaproteobacteria</taxon>
        <taxon>Rhodospirillales</taxon>
        <taxon>Dongiaceae</taxon>
        <taxon>Hypericibacter</taxon>
    </lineage>
</organism>
<feature type="binding site" evidence="7">
    <location>
        <position position="62"/>
    </location>
    <ligand>
        <name>Zn(2+)</name>
        <dbReference type="ChEBI" id="CHEBI:29105"/>
        <label>2</label>
    </ligand>
</feature>
<dbReference type="EMBL" id="CP042906">
    <property type="protein sequence ID" value="QEX19352.1"/>
    <property type="molecule type" value="Genomic_DNA"/>
</dbReference>
<name>A0A5J6MNU9_9PROT</name>
<dbReference type="Gene3D" id="3.60.15.10">
    <property type="entry name" value="Ribonuclease Z/Hydroxyacylglutathione hydrolase-like"/>
    <property type="match status" value="1"/>
</dbReference>
<feature type="binding site" evidence="7">
    <location>
        <position position="134"/>
    </location>
    <ligand>
        <name>Zn(2+)</name>
        <dbReference type="ChEBI" id="CHEBI:29105"/>
        <label>1</label>
    </ligand>
</feature>
<dbReference type="EC" id="3.1.2.6" evidence="7"/>
<keyword evidence="5 7" id="KW-0378">Hydrolase</keyword>
<comment type="similarity">
    <text evidence="3 7">Belongs to the metallo-beta-lactamase superfamily. Glyoxalase II family.</text>
</comment>
<dbReference type="OrthoDB" id="9802248at2"/>
<dbReference type="GO" id="GO:0008800">
    <property type="term" value="F:beta-lactamase activity"/>
    <property type="evidence" value="ECO:0007669"/>
    <property type="project" value="InterPro"/>
</dbReference>
<feature type="domain" description="Metallo-beta-lactamase" evidence="8">
    <location>
        <begin position="14"/>
        <end position="172"/>
    </location>
</feature>
<evidence type="ECO:0000313" key="9">
    <source>
        <dbReference type="EMBL" id="QEX19352.1"/>
    </source>
</evidence>
<dbReference type="SUPFAM" id="SSF56281">
    <property type="entry name" value="Metallo-hydrolase/oxidoreductase"/>
    <property type="match status" value="1"/>
</dbReference>
<accession>A0A5J6MNU9</accession>